<accession>A0AAW1SE13</accession>
<dbReference type="AlphaFoldDB" id="A0AAW1SE13"/>
<comment type="caution">
    <text evidence="1">The sequence shown here is derived from an EMBL/GenBank/DDBJ whole genome shotgun (WGS) entry which is preliminary data.</text>
</comment>
<gene>
    <name evidence="1" type="ORF">WJX81_008177</name>
</gene>
<sequence>MVLPLVAKARLRFSQALTAFGNHSNAHAQLQLACWSHGMDWKVHVAARLCSQKSAAKRVDDARAREDDVWPLEALVCYNGLLQLVCGPMDGETGGHISQHLAFREDA</sequence>
<keyword evidence="2" id="KW-1185">Reference proteome</keyword>
<protein>
    <submittedName>
        <fullName evidence="1">Uncharacterized protein</fullName>
    </submittedName>
</protein>
<organism evidence="1 2">
    <name type="scientific">Elliptochloris bilobata</name>
    <dbReference type="NCBI Taxonomy" id="381761"/>
    <lineage>
        <taxon>Eukaryota</taxon>
        <taxon>Viridiplantae</taxon>
        <taxon>Chlorophyta</taxon>
        <taxon>core chlorophytes</taxon>
        <taxon>Trebouxiophyceae</taxon>
        <taxon>Trebouxiophyceae incertae sedis</taxon>
        <taxon>Elliptochloris clade</taxon>
        <taxon>Elliptochloris</taxon>
    </lineage>
</organism>
<reference evidence="1 2" key="1">
    <citation type="journal article" date="2024" name="Nat. Commun.">
        <title>Phylogenomics reveals the evolutionary origins of lichenization in chlorophyte algae.</title>
        <authorList>
            <person name="Puginier C."/>
            <person name="Libourel C."/>
            <person name="Otte J."/>
            <person name="Skaloud P."/>
            <person name="Haon M."/>
            <person name="Grisel S."/>
            <person name="Petersen M."/>
            <person name="Berrin J.G."/>
            <person name="Delaux P.M."/>
            <person name="Dal Grande F."/>
            <person name="Keller J."/>
        </authorList>
    </citation>
    <scope>NUCLEOTIDE SEQUENCE [LARGE SCALE GENOMIC DNA]</scope>
    <source>
        <strain evidence="1 2">SAG 245.80</strain>
    </source>
</reference>
<dbReference type="Proteomes" id="UP001445335">
    <property type="component" value="Unassembled WGS sequence"/>
</dbReference>
<evidence type="ECO:0000313" key="2">
    <source>
        <dbReference type="Proteomes" id="UP001445335"/>
    </source>
</evidence>
<dbReference type="EMBL" id="JALJOU010000004">
    <property type="protein sequence ID" value="KAK9844212.1"/>
    <property type="molecule type" value="Genomic_DNA"/>
</dbReference>
<evidence type="ECO:0000313" key="1">
    <source>
        <dbReference type="EMBL" id="KAK9844212.1"/>
    </source>
</evidence>
<proteinExistence type="predicted"/>
<name>A0AAW1SE13_9CHLO</name>